<dbReference type="AlphaFoldDB" id="A0A0F6W9D1"/>
<keyword evidence="1" id="KW-0812">Transmembrane</keyword>
<keyword evidence="1" id="KW-1133">Transmembrane helix</keyword>
<feature type="transmembrane region" description="Helical" evidence="1">
    <location>
        <begin position="32"/>
        <end position="65"/>
    </location>
</feature>
<dbReference type="STRING" id="927083.DB32_007879"/>
<accession>A0A0F6W9D1</accession>
<gene>
    <name evidence="2" type="ORF">DB32_007879</name>
</gene>
<protein>
    <submittedName>
        <fullName evidence="2">Uncharacterized protein</fullName>
    </submittedName>
</protein>
<evidence type="ECO:0000313" key="2">
    <source>
        <dbReference type="EMBL" id="AKF10730.1"/>
    </source>
</evidence>
<keyword evidence="3" id="KW-1185">Reference proteome</keyword>
<name>A0A0F6W9D1_9BACT</name>
<proteinExistence type="predicted"/>
<sequence>MVDITKTIASIGNRPEVRKAVRSLREVGVGNAIAAVGIVPVVGTALIPGVFAAGALFGAAAALVFTPRTREALKKDIDEMLEQLRAGGREDAATAG</sequence>
<organism evidence="2 3">
    <name type="scientific">Sandaracinus amylolyticus</name>
    <dbReference type="NCBI Taxonomy" id="927083"/>
    <lineage>
        <taxon>Bacteria</taxon>
        <taxon>Pseudomonadati</taxon>
        <taxon>Myxococcota</taxon>
        <taxon>Polyangia</taxon>
        <taxon>Polyangiales</taxon>
        <taxon>Sandaracinaceae</taxon>
        <taxon>Sandaracinus</taxon>
    </lineage>
</organism>
<dbReference type="Proteomes" id="UP000034883">
    <property type="component" value="Chromosome"/>
</dbReference>
<reference evidence="2 3" key="1">
    <citation type="submission" date="2015-03" db="EMBL/GenBank/DDBJ databases">
        <title>Genome assembly of Sandaracinus amylolyticus DSM 53668.</title>
        <authorList>
            <person name="Sharma G."/>
            <person name="Subramanian S."/>
        </authorList>
    </citation>
    <scope>NUCLEOTIDE SEQUENCE [LARGE SCALE GENOMIC DNA]</scope>
    <source>
        <strain evidence="2 3">DSM 53668</strain>
    </source>
</reference>
<evidence type="ECO:0000313" key="3">
    <source>
        <dbReference type="Proteomes" id="UP000034883"/>
    </source>
</evidence>
<evidence type="ECO:0000256" key="1">
    <source>
        <dbReference type="SAM" id="Phobius"/>
    </source>
</evidence>
<dbReference type="RefSeq" id="WP_053237674.1">
    <property type="nucleotide sequence ID" value="NZ_CP011125.1"/>
</dbReference>
<dbReference type="EMBL" id="CP011125">
    <property type="protein sequence ID" value="AKF10730.1"/>
    <property type="molecule type" value="Genomic_DNA"/>
</dbReference>
<keyword evidence="1" id="KW-0472">Membrane</keyword>
<dbReference type="KEGG" id="samy:DB32_007879"/>